<dbReference type="RefSeq" id="WP_142637647.1">
    <property type="nucleotide sequence ID" value="NZ_CANLVA010000006.1"/>
</dbReference>
<dbReference type="EMBL" id="FXTE01000007">
    <property type="protein sequence ID" value="SMO73256.1"/>
    <property type="molecule type" value="Genomic_DNA"/>
</dbReference>
<gene>
    <name evidence="2" type="ORF">SAMN06265380_10721</name>
</gene>
<keyword evidence="1" id="KW-1133">Transmembrane helix</keyword>
<feature type="transmembrane region" description="Helical" evidence="1">
    <location>
        <begin position="198"/>
        <end position="231"/>
    </location>
</feature>
<proteinExistence type="predicted"/>
<sequence length="246" mass="25973">MTVSVYTKAQVISDPPARVVKRWLQAGWGDVKRNPGYSLLYGGSLVVLGWICIAALMLNDLGWVLLPLLAGGVLVGPLATIGLYSVASGKTGLRAATGQITLVGVILMVFALIWIRAATVMFAIVYGLRPFSSFADTLLLLITTPSGWALLIAGSLVGGLFAALGFAVSAFSLPMLIDRKIDGFSAMGLSFNATTHNFKLCLCWGAIITLLTLVGILSGLLGLVVVFPLLGYATWHAYAELFHGDA</sequence>
<dbReference type="OrthoDB" id="9809543at2"/>
<evidence type="ECO:0000256" key="1">
    <source>
        <dbReference type="SAM" id="Phobius"/>
    </source>
</evidence>
<feature type="transmembrane region" description="Helical" evidence="1">
    <location>
        <begin position="148"/>
        <end position="177"/>
    </location>
</feature>
<name>A0A521DNH5_9RHOB</name>
<feature type="transmembrane region" description="Helical" evidence="1">
    <location>
        <begin position="39"/>
        <end position="58"/>
    </location>
</feature>
<accession>A0A521DNH5</accession>
<evidence type="ECO:0000313" key="2">
    <source>
        <dbReference type="EMBL" id="SMO73256.1"/>
    </source>
</evidence>
<dbReference type="Pfam" id="PF09955">
    <property type="entry name" value="DUF2189"/>
    <property type="match status" value="1"/>
</dbReference>
<keyword evidence="3" id="KW-1185">Reference proteome</keyword>
<protein>
    <submittedName>
        <fullName evidence="2">Uncharacterized membrane protein</fullName>
    </submittedName>
</protein>
<reference evidence="2 3" key="1">
    <citation type="submission" date="2017-05" db="EMBL/GenBank/DDBJ databases">
        <authorList>
            <person name="Varghese N."/>
            <person name="Submissions S."/>
        </authorList>
    </citation>
    <scope>NUCLEOTIDE SEQUENCE [LARGE SCALE GENOMIC DNA]</scope>
    <source>
        <strain evidence="2 3">DSM 28009</strain>
    </source>
</reference>
<dbReference type="AlphaFoldDB" id="A0A521DNH5"/>
<dbReference type="InterPro" id="IPR018692">
    <property type="entry name" value="DUF2189"/>
</dbReference>
<keyword evidence="1" id="KW-0812">Transmembrane</keyword>
<organism evidence="2 3">
    <name type="scientific">Ruegeria faecimaris</name>
    <dbReference type="NCBI Taxonomy" id="686389"/>
    <lineage>
        <taxon>Bacteria</taxon>
        <taxon>Pseudomonadati</taxon>
        <taxon>Pseudomonadota</taxon>
        <taxon>Alphaproteobacteria</taxon>
        <taxon>Rhodobacterales</taxon>
        <taxon>Roseobacteraceae</taxon>
        <taxon>Ruegeria</taxon>
    </lineage>
</organism>
<feature type="transmembrane region" description="Helical" evidence="1">
    <location>
        <begin position="99"/>
        <end position="128"/>
    </location>
</feature>
<feature type="transmembrane region" description="Helical" evidence="1">
    <location>
        <begin position="64"/>
        <end position="87"/>
    </location>
</feature>
<dbReference type="Proteomes" id="UP000319555">
    <property type="component" value="Unassembled WGS sequence"/>
</dbReference>
<keyword evidence="1" id="KW-0472">Membrane</keyword>
<evidence type="ECO:0000313" key="3">
    <source>
        <dbReference type="Proteomes" id="UP000319555"/>
    </source>
</evidence>